<dbReference type="GO" id="GO:0005524">
    <property type="term" value="F:ATP binding"/>
    <property type="evidence" value="ECO:0007669"/>
    <property type="project" value="TreeGrafter"/>
</dbReference>
<name>A0A9W5VWD4_9ACTO</name>
<evidence type="ECO:0000259" key="2">
    <source>
        <dbReference type="Pfam" id="PF01656"/>
    </source>
</evidence>
<dbReference type="Pfam" id="PF01656">
    <property type="entry name" value="CbiA"/>
    <property type="match status" value="1"/>
</dbReference>
<feature type="compositionally biased region" description="Basic residues" evidence="1">
    <location>
        <begin position="402"/>
        <end position="421"/>
    </location>
</feature>
<dbReference type="GO" id="GO:0005829">
    <property type="term" value="C:cytosol"/>
    <property type="evidence" value="ECO:0007669"/>
    <property type="project" value="TreeGrafter"/>
</dbReference>
<dbReference type="EMBL" id="AGWN01000001">
    <property type="protein sequence ID" value="EPD30798.1"/>
    <property type="molecule type" value="Genomic_DNA"/>
</dbReference>
<dbReference type="InterPro" id="IPR027417">
    <property type="entry name" value="P-loop_NTPase"/>
</dbReference>
<evidence type="ECO:0000256" key="1">
    <source>
        <dbReference type="SAM" id="MobiDB-lite"/>
    </source>
</evidence>
<keyword evidence="4" id="KW-1185">Reference proteome</keyword>
<dbReference type="Gene3D" id="3.40.50.300">
    <property type="entry name" value="P-loop containing nucleotide triphosphate hydrolases"/>
    <property type="match status" value="1"/>
</dbReference>
<sequence>MMAVKGVIVWLDEPFETELIRELNAQSSKFSVQRRCADLAETRACVRAGLGSVVVAQGGAPGLDRTVVDEFHEASVFVLLVVDDPITAVSIGEDARCDASSAQFVVDTLTMGIQNWMMGQDSQVLSAPPMPPDMADYRGRLIAVWGTSGAPGRSTVASNLAHALALAGREVTLVDADAHAPSLAFMLGFDAPQSGLLAASNLRNQGELSRLALDDERLLVDERFHLLSGLTRADKWRMLRAEVVADVLRELRKLGDVVVDLADGLADDDPSQLTFVPTPQDINRTILEDADVVLVVARGDAVGLTRLTHTLFEAEEAGVRPDVLVVNRTRAAGTGGSVSRPIDTVLASVAPVTPRVVIEDSTDVDEAVLSAVTVMASGESKFADGIGQIIDLIGTGEEGVPLRKRSRHKSKRSGFKLFGRK</sequence>
<comment type="caution">
    <text evidence="3">The sequence shown here is derived from an EMBL/GenBank/DDBJ whole genome shotgun (WGS) entry which is preliminary data.</text>
</comment>
<dbReference type="AlphaFoldDB" id="A0A9W5VWD4"/>
<dbReference type="GO" id="GO:0009898">
    <property type="term" value="C:cytoplasmic side of plasma membrane"/>
    <property type="evidence" value="ECO:0007669"/>
    <property type="project" value="TreeGrafter"/>
</dbReference>
<dbReference type="GO" id="GO:0016887">
    <property type="term" value="F:ATP hydrolysis activity"/>
    <property type="evidence" value="ECO:0007669"/>
    <property type="project" value="TreeGrafter"/>
</dbReference>
<evidence type="ECO:0000313" key="4">
    <source>
        <dbReference type="Proteomes" id="UP000014387"/>
    </source>
</evidence>
<dbReference type="InterPro" id="IPR050625">
    <property type="entry name" value="ParA/MinD_ATPase"/>
</dbReference>
<accession>A0A9W5VWD4</accession>
<dbReference type="Proteomes" id="UP000014387">
    <property type="component" value="Unassembled WGS sequence"/>
</dbReference>
<proteinExistence type="predicted"/>
<evidence type="ECO:0000313" key="3">
    <source>
        <dbReference type="EMBL" id="EPD30798.1"/>
    </source>
</evidence>
<protein>
    <recommendedName>
        <fullName evidence="2">CobQ/CobB/MinD/ParA nucleotide binding domain-containing protein</fullName>
    </recommendedName>
</protein>
<dbReference type="GO" id="GO:0051782">
    <property type="term" value="P:negative regulation of cell division"/>
    <property type="evidence" value="ECO:0007669"/>
    <property type="project" value="TreeGrafter"/>
</dbReference>
<reference evidence="3 4" key="1">
    <citation type="submission" date="2013-05" db="EMBL/GenBank/DDBJ databases">
        <title>The Genome Sequence of Actinomyces europaeus ACS-120-V-COL10B.</title>
        <authorList>
            <consortium name="The Broad Institute Genomics Platform"/>
            <person name="Earl A."/>
            <person name="Ward D."/>
            <person name="Feldgarden M."/>
            <person name="Gevers D."/>
            <person name="Saerens B."/>
            <person name="Vaneechoutte M."/>
            <person name="Walker B."/>
            <person name="Young S."/>
            <person name="Zeng Q."/>
            <person name="Gargeya S."/>
            <person name="Fitzgerald M."/>
            <person name="Haas B."/>
            <person name="Abouelleil A."/>
            <person name="Allen A.W."/>
            <person name="Alvarado L."/>
            <person name="Arachchi H.M."/>
            <person name="Berlin A.M."/>
            <person name="Chapman S.B."/>
            <person name="Gainer-Dewar J."/>
            <person name="Goldberg J."/>
            <person name="Griggs A."/>
            <person name="Gujja S."/>
            <person name="Hansen M."/>
            <person name="Howarth C."/>
            <person name="Imamovic A."/>
            <person name="Ireland A."/>
            <person name="Larimer J."/>
            <person name="McCowan C."/>
            <person name="Murphy C."/>
            <person name="Pearson M."/>
            <person name="Poon T.W."/>
            <person name="Priest M."/>
            <person name="Roberts A."/>
            <person name="Saif S."/>
            <person name="Shea T."/>
            <person name="Sisk P."/>
            <person name="Sykes S."/>
            <person name="Wortman J."/>
            <person name="Nusbaum C."/>
            <person name="Birren B."/>
        </authorList>
    </citation>
    <scope>NUCLEOTIDE SEQUENCE [LARGE SCALE GENOMIC DNA]</scope>
    <source>
        <strain evidence="3 4">ACS-120-V-Col10b</strain>
    </source>
</reference>
<organism evidence="3 4">
    <name type="scientific">Gleimia europaea ACS-120-V-Col10b</name>
    <dbReference type="NCBI Taxonomy" id="883069"/>
    <lineage>
        <taxon>Bacteria</taxon>
        <taxon>Bacillati</taxon>
        <taxon>Actinomycetota</taxon>
        <taxon>Actinomycetes</taxon>
        <taxon>Actinomycetales</taxon>
        <taxon>Actinomycetaceae</taxon>
        <taxon>Gleimia</taxon>
    </lineage>
</organism>
<dbReference type="InterPro" id="IPR002586">
    <property type="entry name" value="CobQ/CobB/MinD/ParA_Nub-bd_dom"/>
</dbReference>
<feature type="domain" description="CobQ/CobB/MinD/ParA nucleotide binding" evidence="2">
    <location>
        <begin position="142"/>
        <end position="370"/>
    </location>
</feature>
<dbReference type="PANTHER" id="PTHR43384:SF13">
    <property type="entry name" value="SLR0110 PROTEIN"/>
    <property type="match status" value="1"/>
</dbReference>
<dbReference type="PANTHER" id="PTHR43384">
    <property type="entry name" value="SEPTUM SITE-DETERMINING PROTEIN MIND HOMOLOG, CHLOROPLASTIC-RELATED"/>
    <property type="match status" value="1"/>
</dbReference>
<gene>
    <name evidence="3" type="ORF">HMPREF9238_00553</name>
</gene>
<dbReference type="SUPFAM" id="SSF52540">
    <property type="entry name" value="P-loop containing nucleoside triphosphate hydrolases"/>
    <property type="match status" value="1"/>
</dbReference>
<feature type="region of interest" description="Disordered" evidence="1">
    <location>
        <begin position="401"/>
        <end position="421"/>
    </location>
</feature>